<gene>
    <name evidence="3" type="ORF">SAMN05421734_102445</name>
</gene>
<dbReference type="Pfam" id="PF14493">
    <property type="entry name" value="HTH_40"/>
    <property type="match status" value="1"/>
</dbReference>
<protein>
    <submittedName>
        <fullName evidence="3">Uncharacterized protein YpbB</fullName>
    </submittedName>
</protein>
<evidence type="ECO:0000259" key="1">
    <source>
        <dbReference type="Pfam" id="PF09382"/>
    </source>
</evidence>
<dbReference type="STRING" id="1612202.SAMN05421734_102445"/>
<dbReference type="InterPro" id="IPR036388">
    <property type="entry name" value="WH-like_DNA-bd_sf"/>
</dbReference>
<dbReference type="GO" id="GO:0006281">
    <property type="term" value="P:DNA repair"/>
    <property type="evidence" value="ECO:0007669"/>
    <property type="project" value="InterPro"/>
</dbReference>
<feature type="domain" description="Helicase Helix-turn-helix" evidence="2">
    <location>
        <begin position="254"/>
        <end position="342"/>
    </location>
</feature>
<dbReference type="InterPro" id="IPR029491">
    <property type="entry name" value="Helicase_HTH"/>
</dbReference>
<dbReference type="InterPro" id="IPR008308">
    <property type="entry name" value="YpbB-like"/>
</dbReference>
<dbReference type="GO" id="GO:0043138">
    <property type="term" value="F:3'-5' DNA helicase activity"/>
    <property type="evidence" value="ECO:0007669"/>
    <property type="project" value="InterPro"/>
</dbReference>
<dbReference type="InterPro" id="IPR018982">
    <property type="entry name" value="RQC_domain"/>
</dbReference>
<dbReference type="Pfam" id="PF09382">
    <property type="entry name" value="RQC"/>
    <property type="match status" value="1"/>
</dbReference>
<organism evidence="3 4">
    <name type="scientific">Pelagirhabdus alkalitolerans</name>
    <dbReference type="NCBI Taxonomy" id="1612202"/>
    <lineage>
        <taxon>Bacteria</taxon>
        <taxon>Bacillati</taxon>
        <taxon>Bacillota</taxon>
        <taxon>Bacilli</taxon>
        <taxon>Bacillales</taxon>
        <taxon>Bacillaceae</taxon>
        <taxon>Pelagirhabdus</taxon>
    </lineage>
</organism>
<name>A0A1G6HBS3_9BACI</name>
<keyword evidence="4" id="KW-1185">Reference proteome</keyword>
<evidence type="ECO:0000259" key="2">
    <source>
        <dbReference type="Pfam" id="PF14493"/>
    </source>
</evidence>
<dbReference type="GO" id="GO:0006260">
    <property type="term" value="P:DNA replication"/>
    <property type="evidence" value="ECO:0007669"/>
    <property type="project" value="InterPro"/>
</dbReference>
<accession>A0A1G6HBS3</accession>
<proteinExistence type="predicted"/>
<dbReference type="Gene3D" id="1.10.10.1390">
    <property type="entry name" value="ATP-dependent DNA helicase RecQ"/>
    <property type="match status" value="1"/>
</dbReference>
<dbReference type="Gene3D" id="1.10.10.10">
    <property type="entry name" value="Winged helix-like DNA-binding domain superfamily/Winged helix DNA-binding domain"/>
    <property type="match status" value="1"/>
</dbReference>
<dbReference type="RefSeq" id="WP_090793658.1">
    <property type="nucleotide sequence ID" value="NZ_FMYI01000002.1"/>
</dbReference>
<dbReference type="AlphaFoldDB" id="A0A1G6HBS3"/>
<feature type="domain" description="RQC" evidence="1">
    <location>
        <begin position="6"/>
        <end position="87"/>
    </location>
</feature>
<dbReference type="OrthoDB" id="2354672at2"/>
<sequence length="355" mass="41502">MFNHLLLDAIQSLQQKRTVASLYHILTGKRSAQTIQDAHLYRLQSYYAILPDLKRESFEEQIQQLVSSKWIELSSTQYAQVTITGKATLMDVDAEYLNDLDGMTYVHVSRSFFKRLNLLIQSYSNVVMSNHQFIPVTDDYAVKQWVKNYYKSINDTPNQWLEKTYTHLHTFLKTIPEEWAFIFVKRLTGYQKIGDSIQQLASSHQLNELDIQLILVILMHKWMRYIKDNSLEYLMPLLISESKTLGSESFMTESAKKTKRFIDRGHTIDAICKIRRLKRSTIEDHIVEMAVSDDRFNIHDYMTEPSFKHILAIVNQLNESKLSVIKQALDDDYSYFQIRLVLAYKGHLELKVGGN</sequence>
<dbReference type="EMBL" id="FMYI01000002">
    <property type="protein sequence ID" value="SDB91538.1"/>
    <property type="molecule type" value="Genomic_DNA"/>
</dbReference>
<reference evidence="4" key="1">
    <citation type="submission" date="2016-09" db="EMBL/GenBank/DDBJ databases">
        <authorList>
            <person name="Varghese N."/>
            <person name="Submissions S."/>
        </authorList>
    </citation>
    <scope>NUCLEOTIDE SEQUENCE [LARGE SCALE GENOMIC DNA]</scope>
    <source>
        <strain evidence="4">S5</strain>
    </source>
</reference>
<evidence type="ECO:0000313" key="4">
    <source>
        <dbReference type="Proteomes" id="UP000242949"/>
    </source>
</evidence>
<dbReference type="PIRSF" id="PIRSF021350">
    <property type="entry name" value="UCP021350"/>
    <property type="match status" value="1"/>
</dbReference>
<evidence type="ECO:0000313" key="3">
    <source>
        <dbReference type="EMBL" id="SDB91538.1"/>
    </source>
</evidence>
<dbReference type="Proteomes" id="UP000242949">
    <property type="component" value="Unassembled WGS sequence"/>
</dbReference>